<dbReference type="InParanoid" id="A2F6I8"/>
<protein>
    <submittedName>
        <fullName evidence="1">Uncharacterized protein</fullName>
    </submittedName>
</protein>
<dbReference type="KEGG" id="tva:4757293"/>
<dbReference type="AlphaFoldDB" id="A2F6I8"/>
<proteinExistence type="predicted"/>
<dbReference type="GO" id="GO:0016263">
    <property type="term" value="F:glycoprotein-N-acetylgalactosamine 3-beta-galactosyltransferase activity"/>
    <property type="evidence" value="ECO:0000318"/>
    <property type="project" value="GO_Central"/>
</dbReference>
<dbReference type="RefSeq" id="XP_001312416.1">
    <property type="nucleotide sequence ID" value="XM_001312415.1"/>
</dbReference>
<evidence type="ECO:0000313" key="2">
    <source>
        <dbReference type="Proteomes" id="UP000001542"/>
    </source>
</evidence>
<organism evidence="1 2">
    <name type="scientific">Trichomonas vaginalis (strain ATCC PRA-98 / G3)</name>
    <dbReference type="NCBI Taxonomy" id="412133"/>
    <lineage>
        <taxon>Eukaryota</taxon>
        <taxon>Metamonada</taxon>
        <taxon>Parabasalia</taxon>
        <taxon>Trichomonadida</taxon>
        <taxon>Trichomonadidae</taxon>
        <taxon>Trichomonas</taxon>
    </lineage>
</organism>
<dbReference type="VEuPathDB" id="TrichDB:TVAG_413030"/>
<name>A2F6I8_TRIV3</name>
<evidence type="ECO:0000313" key="1">
    <source>
        <dbReference type="EMBL" id="EAX99486.1"/>
    </source>
</evidence>
<accession>A2F6I8</accession>
<reference evidence="1" key="2">
    <citation type="journal article" date="2007" name="Science">
        <title>Draft genome sequence of the sexually transmitted pathogen Trichomonas vaginalis.</title>
        <authorList>
            <person name="Carlton J.M."/>
            <person name="Hirt R.P."/>
            <person name="Silva J.C."/>
            <person name="Delcher A.L."/>
            <person name="Schatz M."/>
            <person name="Zhao Q."/>
            <person name="Wortman J.R."/>
            <person name="Bidwell S.L."/>
            <person name="Alsmark U.C.M."/>
            <person name="Besteiro S."/>
            <person name="Sicheritz-Ponten T."/>
            <person name="Noel C.J."/>
            <person name="Dacks J.B."/>
            <person name="Foster P.G."/>
            <person name="Simillion C."/>
            <person name="Van de Peer Y."/>
            <person name="Miranda-Saavedra D."/>
            <person name="Barton G.J."/>
            <person name="Westrop G.D."/>
            <person name="Mueller S."/>
            <person name="Dessi D."/>
            <person name="Fiori P.L."/>
            <person name="Ren Q."/>
            <person name="Paulsen I."/>
            <person name="Zhang H."/>
            <person name="Bastida-Corcuera F.D."/>
            <person name="Simoes-Barbosa A."/>
            <person name="Brown M.T."/>
            <person name="Hayes R.D."/>
            <person name="Mukherjee M."/>
            <person name="Okumura C.Y."/>
            <person name="Schneider R."/>
            <person name="Smith A.J."/>
            <person name="Vanacova S."/>
            <person name="Villalvazo M."/>
            <person name="Haas B.J."/>
            <person name="Pertea M."/>
            <person name="Feldblyum T.V."/>
            <person name="Utterback T.R."/>
            <person name="Shu C.L."/>
            <person name="Osoegawa K."/>
            <person name="de Jong P.J."/>
            <person name="Hrdy I."/>
            <person name="Horvathova L."/>
            <person name="Zubacova Z."/>
            <person name="Dolezal P."/>
            <person name="Malik S.B."/>
            <person name="Logsdon J.M. Jr."/>
            <person name="Henze K."/>
            <person name="Gupta A."/>
            <person name="Wang C.C."/>
            <person name="Dunne R.L."/>
            <person name="Upcroft J.A."/>
            <person name="Upcroft P."/>
            <person name="White O."/>
            <person name="Salzberg S.L."/>
            <person name="Tang P."/>
            <person name="Chiu C.-H."/>
            <person name="Lee Y.-S."/>
            <person name="Embley T.M."/>
            <person name="Coombs G.H."/>
            <person name="Mottram J.C."/>
            <person name="Tachezy J."/>
            <person name="Fraser-Liggett C.M."/>
            <person name="Johnson P.J."/>
        </authorList>
    </citation>
    <scope>NUCLEOTIDE SEQUENCE [LARGE SCALE GENOMIC DNA]</scope>
    <source>
        <strain evidence="1">G3</strain>
    </source>
</reference>
<keyword evidence="2" id="KW-1185">Reference proteome</keyword>
<sequence>MLYIYTIRNQTTDVKIHKYTLYILDVLVSEHNISRFYEEYYSWIRNLLKDYKNIILKVGATYEVAKFHTILYNHSNVPHIFFGRQRTFDYIYPFINGLEDFLNNTDFRWFLRTTDDVFINLEKLDSFLDDLEDKFDPLSDYIVRGSLAGVSDQIFLHGGPGWLMSRFAAQKYLEDYRLNPPQVERTGDDVVSSKYFRGKIEDYDCPQFYASPLNVESLELINRNSDDFPPCLSNSCKYPANLIAVWHSGEPLMEIVKEGPRLQFADDICLESENSGRSYLCKLNNETI</sequence>
<dbReference type="EMBL" id="DS113636">
    <property type="protein sequence ID" value="EAX99486.1"/>
    <property type="molecule type" value="Genomic_DNA"/>
</dbReference>
<dbReference type="Gene3D" id="3.90.550.50">
    <property type="match status" value="1"/>
</dbReference>
<reference evidence="1" key="1">
    <citation type="submission" date="2006-10" db="EMBL/GenBank/DDBJ databases">
        <authorList>
            <person name="Amadeo P."/>
            <person name="Zhao Q."/>
            <person name="Wortman J."/>
            <person name="Fraser-Liggett C."/>
            <person name="Carlton J."/>
        </authorList>
    </citation>
    <scope>NUCLEOTIDE SEQUENCE</scope>
    <source>
        <strain evidence="1">G3</strain>
    </source>
</reference>
<dbReference type="FunFam" id="3.90.550.50:FF:000079">
    <property type="entry name" value="Uncharacterized protein"/>
    <property type="match status" value="1"/>
</dbReference>
<dbReference type="VEuPathDB" id="TrichDB:TVAGG3_0002150"/>
<gene>
    <name evidence="1" type="ORF">TVAG_413030</name>
</gene>
<dbReference type="OrthoDB" id="414175at2759"/>
<dbReference type="Proteomes" id="UP000001542">
    <property type="component" value="Unassembled WGS sequence"/>
</dbReference>